<reference evidence="2" key="1">
    <citation type="journal article" date="2017" name="Med. Chem. Commun.">
        <title>Nonomuraea sp. ATCC 55076 harbours the largest actinomycete chromosome to date and the kistamicin biosynthetic gene cluster.</title>
        <authorList>
            <person name="Nazari B."/>
            <person name="Forneris C.C."/>
            <person name="Gibson M.I."/>
            <person name="Moon K."/>
            <person name="Schramma K.R."/>
            <person name="Seyedsayamdost M.R."/>
        </authorList>
    </citation>
    <scope>NUCLEOTIDE SEQUENCE [LARGE SCALE GENOMIC DNA]</scope>
    <source>
        <strain evidence="2">ATCC 55076</strain>
    </source>
</reference>
<keyword evidence="2" id="KW-1185">Reference proteome</keyword>
<dbReference type="Proteomes" id="UP000190797">
    <property type="component" value="Chromosome"/>
</dbReference>
<dbReference type="KEGG" id="noa:BKM31_45445"/>
<evidence type="ECO:0000313" key="1">
    <source>
        <dbReference type="EMBL" id="AQZ67756.1"/>
    </source>
</evidence>
<name>A0A1V0AC44_9ACTN</name>
<protein>
    <submittedName>
        <fullName evidence="1">Uncharacterized protein</fullName>
    </submittedName>
</protein>
<organism evidence="1 2">
    <name type="scientific">[Actinomadura] parvosata subsp. kistnae</name>
    <dbReference type="NCBI Taxonomy" id="1909395"/>
    <lineage>
        <taxon>Bacteria</taxon>
        <taxon>Bacillati</taxon>
        <taxon>Actinomycetota</taxon>
        <taxon>Actinomycetes</taxon>
        <taxon>Streptosporangiales</taxon>
        <taxon>Streptosporangiaceae</taxon>
        <taxon>Nonomuraea</taxon>
    </lineage>
</organism>
<gene>
    <name evidence="1" type="ORF">BKM31_45445</name>
</gene>
<accession>A0A1V0AC44</accession>
<evidence type="ECO:0000313" key="2">
    <source>
        <dbReference type="Proteomes" id="UP000190797"/>
    </source>
</evidence>
<proteinExistence type="predicted"/>
<sequence>MFEFPQEYMRLGSGNPSASYLSLVMATEFYASSVKYPKHRSFGIDLPGATSDGLAKKRKNSGHALILGKGFQRLFAELDLLLLCCIVLSASFVLLEFIDSRSVGNE</sequence>
<dbReference type="EMBL" id="CP017717">
    <property type="protein sequence ID" value="AQZ67756.1"/>
    <property type="molecule type" value="Genomic_DNA"/>
</dbReference>
<dbReference type="AlphaFoldDB" id="A0A1V0AC44"/>